<feature type="transmembrane region" description="Helical" evidence="6">
    <location>
        <begin position="214"/>
        <end position="238"/>
    </location>
</feature>
<dbReference type="Gene3D" id="1.20.1740.10">
    <property type="entry name" value="Amino acid/polyamine transporter I"/>
    <property type="match status" value="1"/>
</dbReference>
<organism evidence="7 8">
    <name type="scientific">Turicimonas muris</name>
    <dbReference type="NCBI Taxonomy" id="1796652"/>
    <lineage>
        <taxon>Bacteria</taxon>
        <taxon>Pseudomonadati</taxon>
        <taxon>Pseudomonadota</taxon>
        <taxon>Betaproteobacteria</taxon>
        <taxon>Burkholderiales</taxon>
        <taxon>Sutterellaceae</taxon>
        <taxon>Turicimonas</taxon>
    </lineage>
</organism>
<gene>
    <name evidence="7" type="ORF">ADH67_10085</name>
</gene>
<dbReference type="EMBL" id="NHMP01000007">
    <property type="protein sequence ID" value="OXE45849.1"/>
    <property type="molecule type" value="Genomic_DNA"/>
</dbReference>
<evidence type="ECO:0000256" key="6">
    <source>
        <dbReference type="SAM" id="Phobius"/>
    </source>
</evidence>
<sequence>MSDRSNWGSKLGFILAATGSAVGLGAIWKFPYMVGANGGSAFLLPFILMVFTMGVVLILAEFIIGRAGRGSVVTSFKRIAGPLWAPLGFIGVFCAFLIMTYYSNVGGWCLTYLFESVMGKAASTDLALLEKTFTDTVSTPLSAIIYQTLFLAITAGILIFGVNKGIERISKILMPLLFVLMIILIVKGLTLPGATEGLKFLFAPRWDQVTANSLLNAMGFTFFSLSLGMGIMITYGSYISHKEDLPSSAIWVAFLALVSALLAGLMVIPPVLAFGLNPSAGPGLTFITMPAVFANFPFPNFFAFCFYGCLFVAALTSMISLFEVPLAYLMDEWHLKRKSAAILLFVSLTICSIPCALAMGPWSDIKIFGKNFFDFADFVACNILMPVSALFVIAITGWFFFDKSKYEVNLTKERNETWMKVFRFLLAFVAPCFIAVIAVFNLM</sequence>
<dbReference type="InterPro" id="IPR000175">
    <property type="entry name" value="Na/ntran_symport"/>
</dbReference>
<dbReference type="GO" id="GO:0016020">
    <property type="term" value="C:membrane"/>
    <property type="evidence" value="ECO:0007669"/>
    <property type="project" value="UniProtKB-SubCell"/>
</dbReference>
<reference evidence="8" key="1">
    <citation type="submission" date="2017-05" db="EMBL/GenBank/DDBJ databases">
        <title>Improved OligoMM genomes.</title>
        <authorList>
            <person name="Garzetti D."/>
        </authorList>
    </citation>
    <scope>NUCLEOTIDE SEQUENCE [LARGE SCALE GENOMIC DNA]</scope>
    <source>
        <strain evidence="8">YL45</strain>
    </source>
</reference>
<evidence type="ECO:0000256" key="2">
    <source>
        <dbReference type="ARBA" id="ARBA00022448"/>
    </source>
</evidence>
<proteinExistence type="predicted"/>
<dbReference type="PANTHER" id="PTHR42948:SF1">
    <property type="entry name" value="TRANSPORTER"/>
    <property type="match status" value="1"/>
</dbReference>
<protein>
    <submittedName>
        <fullName evidence="7">Sodium-dependent transporter</fullName>
    </submittedName>
</protein>
<feature type="transmembrane region" description="Helical" evidence="6">
    <location>
        <begin position="301"/>
        <end position="329"/>
    </location>
</feature>
<feature type="transmembrane region" description="Helical" evidence="6">
    <location>
        <begin position="83"/>
        <end position="102"/>
    </location>
</feature>
<feature type="transmembrane region" description="Helical" evidence="6">
    <location>
        <begin position="383"/>
        <end position="401"/>
    </location>
</feature>
<dbReference type="NCBIfam" id="NF037979">
    <property type="entry name" value="Na_transp"/>
    <property type="match status" value="1"/>
</dbReference>
<keyword evidence="4 6" id="KW-1133">Transmembrane helix</keyword>
<feature type="transmembrane region" description="Helical" evidence="6">
    <location>
        <begin position="172"/>
        <end position="194"/>
    </location>
</feature>
<feature type="transmembrane region" description="Helical" evidence="6">
    <location>
        <begin position="341"/>
        <end position="363"/>
    </location>
</feature>
<dbReference type="InterPro" id="IPR047218">
    <property type="entry name" value="YocR/YhdH-like"/>
</dbReference>
<accession>A0A227KGQ6</accession>
<dbReference type="PANTHER" id="PTHR42948">
    <property type="entry name" value="TRANSPORTER"/>
    <property type="match status" value="1"/>
</dbReference>
<keyword evidence="8" id="KW-1185">Reference proteome</keyword>
<feature type="transmembrane region" description="Helical" evidence="6">
    <location>
        <begin position="12"/>
        <end position="30"/>
    </location>
</feature>
<evidence type="ECO:0000313" key="7">
    <source>
        <dbReference type="EMBL" id="OXE45849.1"/>
    </source>
</evidence>
<evidence type="ECO:0000256" key="3">
    <source>
        <dbReference type="ARBA" id="ARBA00022692"/>
    </source>
</evidence>
<comment type="caution">
    <text evidence="7">The sequence shown here is derived from an EMBL/GenBank/DDBJ whole genome shotgun (WGS) entry which is preliminary data.</text>
</comment>
<dbReference type="RefSeq" id="WP_066595754.1">
    <property type="nucleotide sequence ID" value="NZ_CAJTBZ010000055.1"/>
</dbReference>
<evidence type="ECO:0000256" key="5">
    <source>
        <dbReference type="ARBA" id="ARBA00023136"/>
    </source>
</evidence>
<keyword evidence="5 6" id="KW-0472">Membrane</keyword>
<dbReference type="PROSITE" id="PS50267">
    <property type="entry name" value="NA_NEUROTRAN_SYMP_3"/>
    <property type="match status" value="1"/>
</dbReference>
<dbReference type="Proteomes" id="UP000214610">
    <property type="component" value="Unassembled WGS sequence"/>
</dbReference>
<feature type="transmembrane region" description="Helical" evidence="6">
    <location>
        <begin position="250"/>
        <end position="276"/>
    </location>
</feature>
<keyword evidence="2" id="KW-0813">Transport</keyword>
<comment type="subcellular location">
    <subcellularLocation>
        <location evidence="1">Membrane</location>
        <topology evidence="1">Multi-pass membrane protein</topology>
    </subcellularLocation>
</comment>
<dbReference type="CDD" id="cd10336">
    <property type="entry name" value="SLC6sbd_Tyt1-Like"/>
    <property type="match status" value="1"/>
</dbReference>
<dbReference type="Pfam" id="PF00209">
    <property type="entry name" value="SNF"/>
    <property type="match status" value="2"/>
</dbReference>
<name>A0A227KGQ6_9BURK</name>
<feature type="transmembrane region" description="Helical" evidence="6">
    <location>
        <begin position="421"/>
        <end position="442"/>
    </location>
</feature>
<dbReference type="SUPFAM" id="SSF161070">
    <property type="entry name" value="SNF-like"/>
    <property type="match status" value="1"/>
</dbReference>
<evidence type="ECO:0000313" key="8">
    <source>
        <dbReference type="Proteomes" id="UP000214610"/>
    </source>
</evidence>
<evidence type="ECO:0000256" key="1">
    <source>
        <dbReference type="ARBA" id="ARBA00004141"/>
    </source>
</evidence>
<dbReference type="GeneID" id="78361358"/>
<dbReference type="PRINTS" id="PR00176">
    <property type="entry name" value="NANEUSMPORT"/>
</dbReference>
<dbReference type="AlphaFoldDB" id="A0A227KGQ6"/>
<feature type="transmembrane region" description="Helical" evidence="6">
    <location>
        <begin position="42"/>
        <end position="63"/>
    </location>
</feature>
<evidence type="ECO:0000256" key="4">
    <source>
        <dbReference type="ARBA" id="ARBA00022989"/>
    </source>
</evidence>
<keyword evidence="3 6" id="KW-0812">Transmembrane</keyword>
<feature type="transmembrane region" description="Helical" evidence="6">
    <location>
        <begin position="141"/>
        <end position="160"/>
    </location>
</feature>
<dbReference type="InterPro" id="IPR037272">
    <property type="entry name" value="SNS_sf"/>
</dbReference>